<protein>
    <submittedName>
        <fullName evidence="1">Uncharacterized protein</fullName>
    </submittedName>
</protein>
<keyword evidence="2" id="KW-1185">Reference proteome</keyword>
<dbReference type="EMBL" id="BGPR01005807">
    <property type="protein sequence ID" value="GBN13584.1"/>
    <property type="molecule type" value="Genomic_DNA"/>
</dbReference>
<sequence length="133" mass="14839">MLFPAQNSGQPTHIGKLLNFSLPTLKAKFKNIKKIKNEGSVIAFESNEDTDILKSEITENSTLNSKIVIKTPGKLHPSAILYDLPSDIGEEEIQLAIQANSPIRGKLKLRFKYKGSSAGLKNWVNMNKNWKNC</sequence>
<evidence type="ECO:0000313" key="2">
    <source>
        <dbReference type="Proteomes" id="UP000499080"/>
    </source>
</evidence>
<dbReference type="AlphaFoldDB" id="A0A4Y2LGA5"/>
<accession>A0A4Y2LGA5</accession>
<comment type="caution">
    <text evidence="1">The sequence shown here is derived from an EMBL/GenBank/DDBJ whole genome shotgun (WGS) entry which is preliminary data.</text>
</comment>
<reference evidence="1 2" key="1">
    <citation type="journal article" date="2019" name="Sci. Rep.">
        <title>Orb-weaving spider Araneus ventricosus genome elucidates the spidroin gene catalogue.</title>
        <authorList>
            <person name="Kono N."/>
            <person name="Nakamura H."/>
            <person name="Ohtoshi R."/>
            <person name="Moran D.A.P."/>
            <person name="Shinohara A."/>
            <person name="Yoshida Y."/>
            <person name="Fujiwara M."/>
            <person name="Mori M."/>
            <person name="Tomita M."/>
            <person name="Arakawa K."/>
        </authorList>
    </citation>
    <scope>NUCLEOTIDE SEQUENCE [LARGE SCALE GENOMIC DNA]</scope>
</reference>
<dbReference type="Proteomes" id="UP000499080">
    <property type="component" value="Unassembled WGS sequence"/>
</dbReference>
<name>A0A4Y2LGA5_ARAVE</name>
<dbReference type="OrthoDB" id="10026072at2759"/>
<gene>
    <name evidence="1" type="ORF">AVEN_173176_1</name>
</gene>
<evidence type="ECO:0000313" key="1">
    <source>
        <dbReference type="EMBL" id="GBN13584.1"/>
    </source>
</evidence>
<proteinExistence type="predicted"/>
<organism evidence="1 2">
    <name type="scientific">Araneus ventricosus</name>
    <name type="common">Orbweaver spider</name>
    <name type="synonym">Epeira ventricosa</name>
    <dbReference type="NCBI Taxonomy" id="182803"/>
    <lineage>
        <taxon>Eukaryota</taxon>
        <taxon>Metazoa</taxon>
        <taxon>Ecdysozoa</taxon>
        <taxon>Arthropoda</taxon>
        <taxon>Chelicerata</taxon>
        <taxon>Arachnida</taxon>
        <taxon>Araneae</taxon>
        <taxon>Araneomorphae</taxon>
        <taxon>Entelegynae</taxon>
        <taxon>Araneoidea</taxon>
        <taxon>Araneidae</taxon>
        <taxon>Araneus</taxon>
    </lineage>
</organism>